<dbReference type="Proteomes" id="UP000324629">
    <property type="component" value="Unassembled WGS sequence"/>
</dbReference>
<dbReference type="Pfam" id="PF01221">
    <property type="entry name" value="Dynein_light"/>
    <property type="match status" value="1"/>
</dbReference>
<dbReference type="EMBL" id="QNGE01000260">
    <property type="protein sequence ID" value="KAA3681179.1"/>
    <property type="molecule type" value="Genomic_DNA"/>
</dbReference>
<protein>
    <submittedName>
        <fullName evidence="1">Dynein light chain LC8-type</fullName>
    </submittedName>
</protein>
<keyword evidence="2" id="KW-1185">Reference proteome</keyword>
<gene>
    <name evidence="1" type="ORF">DEA37_0009623</name>
</gene>
<evidence type="ECO:0000313" key="2">
    <source>
        <dbReference type="Proteomes" id="UP000324629"/>
    </source>
</evidence>
<dbReference type="GO" id="GO:0030286">
    <property type="term" value="C:dynein complex"/>
    <property type="evidence" value="ECO:0007669"/>
    <property type="project" value="InterPro"/>
</dbReference>
<reference evidence="1 2" key="1">
    <citation type="journal article" date="2019" name="Gigascience">
        <title>Whole-genome sequence of the oriental lung fluke Paragonimus westermani.</title>
        <authorList>
            <person name="Oey H."/>
            <person name="Zakrzewski M."/>
            <person name="Narain K."/>
            <person name="Devi K.R."/>
            <person name="Agatsuma T."/>
            <person name="Nawaratna S."/>
            <person name="Gobert G.N."/>
            <person name="Jones M.K."/>
            <person name="Ragan M.A."/>
            <person name="McManus D.P."/>
            <person name="Krause L."/>
        </authorList>
    </citation>
    <scope>NUCLEOTIDE SEQUENCE [LARGE SCALE GENOMIC DNA]</scope>
    <source>
        <strain evidence="1 2">IND2009</strain>
    </source>
</reference>
<dbReference type="GO" id="GO:0007017">
    <property type="term" value="P:microtubule-based process"/>
    <property type="evidence" value="ECO:0007669"/>
    <property type="project" value="InterPro"/>
</dbReference>
<sequence>MDHVMKQEVSRLILEAFTKHSLERNIASYIKKELDRMCFSSWHCIIGKHYGR</sequence>
<proteinExistence type="predicted"/>
<dbReference type="InterPro" id="IPR037177">
    <property type="entry name" value="DLC_sf"/>
</dbReference>
<organism evidence="1 2">
    <name type="scientific">Paragonimus westermani</name>
    <dbReference type="NCBI Taxonomy" id="34504"/>
    <lineage>
        <taxon>Eukaryota</taxon>
        <taxon>Metazoa</taxon>
        <taxon>Spiralia</taxon>
        <taxon>Lophotrochozoa</taxon>
        <taxon>Platyhelminthes</taxon>
        <taxon>Trematoda</taxon>
        <taxon>Digenea</taxon>
        <taxon>Plagiorchiida</taxon>
        <taxon>Troglotremata</taxon>
        <taxon>Troglotrematidae</taxon>
        <taxon>Paragonimus</taxon>
    </lineage>
</organism>
<dbReference type="Gene3D" id="3.30.740.10">
    <property type="entry name" value="Protein Inhibitor Of Neuronal Nitric Oxide Synthase"/>
    <property type="match status" value="1"/>
</dbReference>
<accession>A0A5J4P0E3</accession>
<dbReference type="SUPFAM" id="SSF54648">
    <property type="entry name" value="DLC"/>
    <property type="match status" value="1"/>
</dbReference>
<dbReference type="InterPro" id="IPR001372">
    <property type="entry name" value="Dynein_light_chain_typ-1/2"/>
</dbReference>
<name>A0A5J4P0E3_9TREM</name>
<dbReference type="AlphaFoldDB" id="A0A5J4P0E3"/>
<comment type="caution">
    <text evidence="1">The sequence shown here is derived from an EMBL/GenBank/DDBJ whole genome shotgun (WGS) entry which is preliminary data.</text>
</comment>
<evidence type="ECO:0000313" key="1">
    <source>
        <dbReference type="EMBL" id="KAA3681179.1"/>
    </source>
</evidence>
<dbReference type="SMART" id="SM01375">
    <property type="entry name" value="Dynein_light"/>
    <property type="match status" value="1"/>
</dbReference>